<dbReference type="PANTHER" id="PTHR43439">
    <property type="entry name" value="PHENYLACETATE-COENZYME A LIGASE"/>
    <property type="match status" value="1"/>
</dbReference>
<dbReference type="Gene3D" id="1.10.1200.10">
    <property type="entry name" value="ACP-like"/>
    <property type="match status" value="1"/>
</dbReference>
<dbReference type="Proteomes" id="UP000053477">
    <property type="component" value="Unassembled WGS sequence"/>
</dbReference>
<dbReference type="InterPro" id="IPR000873">
    <property type="entry name" value="AMP-dep_synth/lig_dom"/>
</dbReference>
<dbReference type="Pfam" id="PF00501">
    <property type="entry name" value="AMP-binding"/>
    <property type="match status" value="1"/>
</dbReference>
<keyword evidence="5" id="KW-1185">Reference proteome</keyword>
<evidence type="ECO:0000256" key="2">
    <source>
        <dbReference type="ARBA" id="ARBA00022553"/>
    </source>
</evidence>
<feature type="domain" description="Carrier" evidence="3">
    <location>
        <begin position="583"/>
        <end position="663"/>
    </location>
</feature>
<dbReference type="SUPFAM" id="SSF47336">
    <property type="entry name" value="ACP-like"/>
    <property type="match status" value="1"/>
</dbReference>
<gene>
    <name evidence="4" type="ORF">SCHPADRAFT_940773</name>
</gene>
<keyword evidence="1" id="KW-0596">Phosphopantetheine</keyword>
<reference evidence="4 5" key="1">
    <citation type="submission" date="2015-04" db="EMBL/GenBank/DDBJ databases">
        <title>Complete genome sequence of Schizopora paradoxa KUC8140, a cosmopolitan wood degrader in East Asia.</title>
        <authorList>
            <consortium name="DOE Joint Genome Institute"/>
            <person name="Min B."/>
            <person name="Park H."/>
            <person name="Jang Y."/>
            <person name="Kim J.-J."/>
            <person name="Kim K.H."/>
            <person name="Pangilinan J."/>
            <person name="Lipzen A."/>
            <person name="Riley R."/>
            <person name="Grigoriev I.V."/>
            <person name="Spatafora J.W."/>
            <person name="Choi I.-G."/>
        </authorList>
    </citation>
    <scope>NUCLEOTIDE SEQUENCE [LARGE SCALE GENOMIC DNA]</scope>
    <source>
        <strain evidence="4 5">KUC8140</strain>
    </source>
</reference>
<dbReference type="EMBL" id="KQ085967">
    <property type="protein sequence ID" value="KLO12999.1"/>
    <property type="molecule type" value="Genomic_DNA"/>
</dbReference>
<evidence type="ECO:0000313" key="5">
    <source>
        <dbReference type="Proteomes" id="UP000053477"/>
    </source>
</evidence>
<proteinExistence type="predicted"/>
<dbReference type="OrthoDB" id="429813at2759"/>
<dbReference type="Gene3D" id="3.40.50.12780">
    <property type="entry name" value="N-terminal domain of ligase-like"/>
    <property type="match status" value="1"/>
</dbReference>
<dbReference type="InterPro" id="IPR020806">
    <property type="entry name" value="PKS_PP-bd"/>
</dbReference>
<evidence type="ECO:0000313" key="4">
    <source>
        <dbReference type="EMBL" id="KLO12999.1"/>
    </source>
</evidence>
<dbReference type="Pfam" id="PF00550">
    <property type="entry name" value="PP-binding"/>
    <property type="match status" value="1"/>
</dbReference>
<keyword evidence="2" id="KW-0597">Phosphoprotein</keyword>
<evidence type="ECO:0000259" key="3">
    <source>
        <dbReference type="PROSITE" id="PS50075"/>
    </source>
</evidence>
<dbReference type="AlphaFoldDB" id="A0A0H2RMA1"/>
<sequence length="682" mass="75653">MASSAFEFPIDALPFNQGVGSKTFTQPPLDGSLALHQLYDYNAEHSPNHPLYVYDSPDGEIKWMTWGETRPAIHRAAKFAMGAVGHVSKDSSSPIIVGILANADTITFQCFVIGLLRAGYQPFSISIRNSNIGVANMLMQTSVAHLFVGEGDSIHYCAKSAVEEMRSKGKEVEILRIPSFDELFPADPTGFELLPPVSTPDLNSPALILHSSGSTAFPKLRVLTHRMLLEWARTPCFGERDLCGEVLAVHVLLLYQASGFFHTCWAPSSGVILSAFGPKWSPIVPTAPRMLSSCKATGVTILFAIPSFMEVWAAEAESVEWLKQLKGLTFGGAPLSKNVGDFLEAKGVPLWHLYGATEVGVVASCMPKKAIAFGWQYMFLSPFTNHVMIPQNDEDDTFELAFIPCASHTPCLTNGTFDGKEVYMTSDLFIKHPTVEGLYSVYGRSDDQIMLSTGEKTNPAPLEHIISRCPMVQTSLMFGRGKFQNGIIIEPKEAFDPSDAKKLSRYRNSIWSFVEEANAFAPTHSRIFKEMIIVCKPNKPFEYTAKGNARRHPSIAMYNEEIETVYKAVEESSLVDIPTPASWELAEATEFIRSIVARVMKVDLPDDADFVEHGCDSLQATWIRNSILHAFRETSVPVHEVQPEFVFLHPTIRALAETVETIGKTKLKSQRVNRWSVTQRME</sequence>
<protein>
    <submittedName>
        <fullName evidence="4">Acetyl-CoA synthetase-like protein</fullName>
    </submittedName>
</protein>
<dbReference type="PROSITE" id="PS50075">
    <property type="entry name" value="CARRIER"/>
    <property type="match status" value="1"/>
</dbReference>
<dbReference type="GO" id="GO:0031177">
    <property type="term" value="F:phosphopantetheine binding"/>
    <property type="evidence" value="ECO:0007669"/>
    <property type="project" value="InterPro"/>
</dbReference>
<dbReference type="SUPFAM" id="SSF56801">
    <property type="entry name" value="Acetyl-CoA synthetase-like"/>
    <property type="match status" value="1"/>
</dbReference>
<accession>A0A0H2RMA1</accession>
<evidence type="ECO:0000256" key="1">
    <source>
        <dbReference type="ARBA" id="ARBA00022450"/>
    </source>
</evidence>
<dbReference type="Pfam" id="PF23562">
    <property type="entry name" value="AMP-binding_C_3"/>
    <property type="match status" value="1"/>
</dbReference>
<organism evidence="4 5">
    <name type="scientific">Schizopora paradoxa</name>
    <dbReference type="NCBI Taxonomy" id="27342"/>
    <lineage>
        <taxon>Eukaryota</taxon>
        <taxon>Fungi</taxon>
        <taxon>Dikarya</taxon>
        <taxon>Basidiomycota</taxon>
        <taxon>Agaricomycotina</taxon>
        <taxon>Agaricomycetes</taxon>
        <taxon>Hymenochaetales</taxon>
        <taxon>Schizoporaceae</taxon>
        <taxon>Schizopora</taxon>
    </lineage>
</organism>
<dbReference type="PANTHER" id="PTHR43439:SF2">
    <property type="entry name" value="ENZYME, PUTATIVE (JCVI)-RELATED"/>
    <property type="match status" value="1"/>
</dbReference>
<dbReference type="InterPro" id="IPR042099">
    <property type="entry name" value="ANL_N_sf"/>
</dbReference>
<dbReference type="SMART" id="SM00823">
    <property type="entry name" value="PKS_PP"/>
    <property type="match status" value="1"/>
</dbReference>
<name>A0A0H2RMA1_9AGAM</name>
<dbReference type="InterPro" id="IPR009081">
    <property type="entry name" value="PP-bd_ACP"/>
</dbReference>
<dbReference type="InterPro" id="IPR036736">
    <property type="entry name" value="ACP-like_sf"/>
</dbReference>
<dbReference type="InParanoid" id="A0A0H2RMA1"/>
<dbReference type="STRING" id="27342.A0A0H2RMA1"/>
<dbReference type="InterPro" id="IPR051414">
    <property type="entry name" value="Adenylate-forming_Reductase"/>
</dbReference>